<evidence type="ECO:0000256" key="1">
    <source>
        <dbReference type="SAM" id="MobiDB-lite"/>
    </source>
</evidence>
<reference evidence="2 3" key="1">
    <citation type="submission" date="2017-06" db="EMBL/GenBank/DDBJ databases">
        <title>Comparative genomic analysis of Ambrosia Fusariam Clade fungi.</title>
        <authorList>
            <person name="Stajich J.E."/>
            <person name="Carrillo J."/>
            <person name="Kijimoto T."/>
            <person name="Eskalen A."/>
            <person name="O'Donnell K."/>
            <person name="Kasson M."/>
        </authorList>
    </citation>
    <scope>NUCLEOTIDE SEQUENCE [LARGE SCALE GENOMIC DNA]</scope>
    <source>
        <strain evidence="2 3">UCR1854</strain>
    </source>
</reference>
<protein>
    <submittedName>
        <fullName evidence="2">Uncharacterized protein</fullName>
    </submittedName>
</protein>
<comment type="caution">
    <text evidence="2">The sequence shown here is derived from an EMBL/GenBank/DDBJ whole genome shotgun (WGS) entry which is preliminary data.</text>
</comment>
<name>A0A430L1A6_9HYPO</name>
<feature type="region of interest" description="Disordered" evidence="1">
    <location>
        <begin position="846"/>
        <end position="887"/>
    </location>
</feature>
<feature type="compositionally biased region" description="Acidic residues" evidence="1">
    <location>
        <begin position="864"/>
        <end position="887"/>
    </location>
</feature>
<proteinExistence type="predicted"/>
<dbReference type="EMBL" id="MIKF01000571">
    <property type="protein sequence ID" value="RTE69470.1"/>
    <property type="molecule type" value="Genomic_DNA"/>
</dbReference>
<sequence>MRSCWLDVGMRDHVTRPPSSSSSPDAQGSAEPWTLLWKSDCSRHLHESLQDLVPEAPLDAKYYRSFLLRDAGTYYAKARPSRASNPGHPDARSPGIIRVKAYNCSKDLFGVMFSNYQLFSSGHLPLLAFDEAMLKDLAGMDQNRQRAFVPQLNRSHLLHAWDANRRHLRAISSLRRHPNFGIRKEVTFRLDVILAMWADGALEPSRSPHTGPISWDVPLGDGDGDARASGMHCPFWAIPTEVMTSFVSTQAARLILPLDHIFQEVTRKEGKQPSSSSSTDHVRQILGFYTAQLFCRLLIYALDDEEEGLNFDNWIWRSDWTVRTRGRGGGSIKKRLGLGLGRPIKESGMLWIPHGHMDWQRGHISLEVLVDLYMSRSPLQAKLAHQPNVQALTTTQVTVELLFQQLVRDARGAYDQGHGEEAEELAGRAIVLAVEETARAYHQHFLAKIESYWDKVRGDCGRQSLPVLARLRQAQVESAAEAGRIPTAQTIHGIYTEAWAKYGEAVLSSDIDPSAGDTLPDELPCWMTTRRRLPPKNSWSDFLFSQLFGHSKPPAWGQLYFLQVYRAFKDMWQRICASAGPFDSRFSVQIGRYIQIAFNSDPTKEVGTSHSPGTWHHGKPSFFQIQYWAPYFSPPRGDEDTFLSSVYRRDDYPEGLSPDMTPMIPSPRDFQGLERAAWTRWVEIMGGDDIERLRSAGHRDTIRRHCRRALLYVTYLAGPTWGRDGDVNFVQPWSLKKPDICEHYEEEDVFRVPVKETHVSRRIFESAVSQPTILLPTRDNLVGLLDAIQSVPGHSPGFAARLRWTRRRLNNHDSQYDLRSHLEARKQEVEPSTQSQTLLDRFLNQAEPPQWDVNPVDDVSGVAGEEEEIYDTMEDSGSPSEEDNDSD</sequence>
<evidence type="ECO:0000313" key="3">
    <source>
        <dbReference type="Proteomes" id="UP000287124"/>
    </source>
</evidence>
<evidence type="ECO:0000313" key="2">
    <source>
        <dbReference type="EMBL" id="RTE69470.1"/>
    </source>
</evidence>
<gene>
    <name evidence="2" type="ORF">BHE90_016143</name>
</gene>
<dbReference type="Proteomes" id="UP000287124">
    <property type="component" value="Unassembled WGS sequence"/>
</dbReference>
<keyword evidence="3" id="KW-1185">Reference proteome</keyword>
<organism evidence="2 3">
    <name type="scientific">Fusarium euwallaceae</name>
    <dbReference type="NCBI Taxonomy" id="1147111"/>
    <lineage>
        <taxon>Eukaryota</taxon>
        <taxon>Fungi</taxon>
        <taxon>Dikarya</taxon>
        <taxon>Ascomycota</taxon>
        <taxon>Pezizomycotina</taxon>
        <taxon>Sordariomycetes</taxon>
        <taxon>Hypocreomycetidae</taxon>
        <taxon>Hypocreales</taxon>
        <taxon>Nectriaceae</taxon>
        <taxon>Fusarium</taxon>
        <taxon>Fusarium solani species complex</taxon>
    </lineage>
</organism>
<dbReference type="AlphaFoldDB" id="A0A430L1A6"/>
<accession>A0A430L1A6</accession>